<feature type="binding site" evidence="15">
    <location>
        <begin position="260"/>
        <end position="261"/>
    </location>
    <ligand>
        <name>substrate</name>
    </ligand>
</feature>
<feature type="binding site" evidence="15">
    <location>
        <position position="110"/>
    </location>
    <ligand>
        <name>substrate</name>
    </ligand>
</feature>
<dbReference type="RefSeq" id="WP_119147829.1">
    <property type="nucleotide sequence ID" value="NZ_JBHSOV010000005.1"/>
</dbReference>
<feature type="binding site" evidence="13">
    <location>
        <position position="110"/>
    </location>
    <ligand>
        <name>NADPH</name>
        <dbReference type="ChEBI" id="CHEBI:57783"/>
    </ligand>
</feature>
<dbReference type="Proteomes" id="UP000266340">
    <property type="component" value="Unassembled WGS sequence"/>
</dbReference>
<evidence type="ECO:0000256" key="15">
    <source>
        <dbReference type="PIRSR" id="PIRSR000114-2"/>
    </source>
</evidence>
<keyword evidence="6 13" id="KW-0443">Lipid metabolism</keyword>
<evidence type="ECO:0000256" key="16">
    <source>
        <dbReference type="PIRSR" id="PIRSR000114-3"/>
    </source>
</evidence>
<evidence type="ECO:0000256" key="5">
    <source>
        <dbReference type="ARBA" id="ARBA00023027"/>
    </source>
</evidence>
<dbReference type="PANTHER" id="PTHR11728">
    <property type="entry name" value="GLYCEROL-3-PHOSPHATE DEHYDROGENASE"/>
    <property type="match status" value="1"/>
</dbReference>
<evidence type="ECO:0000256" key="17">
    <source>
        <dbReference type="RuleBase" id="RU000437"/>
    </source>
</evidence>
<feature type="binding site" evidence="13">
    <location>
        <position position="196"/>
    </location>
    <ligand>
        <name>sn-glycerol 3-phosphate</name>
        <dbReference type="ChEBI" id="CHEBI:57597"/>
    </ligand>
</feature>
<dbReference type="PANTHER" id="PTHR11728:SF1">
    <property type="entry name" value="GLYCEROL-3-PHOSPHATE DEHYDROGENASE [NAD(+)] 2, CHLOROPLASTIC"/>
    <property type="match status" value="1"/>
</dbReference>
<dbReference type="PRINTS" id="PR00077">
    <property type="entry name" value="GPDHDRGNASE"/>
</dbReference>
<proteinExistence type="inferred from homology"/>
<evidence type="ECO:0000256" key="6">
    <source>
        <dbReference type="ARBA" id="ARBA00023098"/>
    </source>
</evidence>
<dbReference type="NCBIfam" id="NF000941">
    <property type="entry name" value="PRK00094.1-3"/>
    <property type="match status" value="1"/>
</dbReference>
<evidence type="ECO:0000256" key="8">
    <source>
        <dbReference type="ARBA" id="ARBA00023264"/>
    </source>
</evidence>
<evidence type="ECO:0000256" key="9">
    <source>
        <dbReference type="ARBA" id="ARBA00052716"/>
    </source>
</evidence>
<dbReference type="Pfam" id="PF01210">
    <property type="entry name" value="NAD_Gly3P_dh_N"/>
    <property type="match status" value="1"/>
</dbReference>
<dbReference type="GO" id="GO:0005829">
    <property type="term" value="C:cytosol"/>
    <property type="evidence" value="ECO:0007669"/>
    <property type="project" value="TreeGrafter"/>
</dbReference>
<feature type="binding site" evidence="13">
    <location>
        <position position="142"/>
    </location>
    <ligand>
        <name>sn-glycerol 3-phosphate</name>
        <dbReference type="ChEBI" id="CHEBI:57597"/>
    </ligand>
</feature>
<dbReference type="InterPro" id="IPR011128">
    <property type="entry name" value="G3P_DH_NAD-dep_N"/>
</dbReference>
<feature type="binding site" evidence="13">
    <location>
        <position position="144"/>
    </location>
    <ligand>
        <name>NADPH</name>
        <dbReference type="ChEBI" id="CHEBI:57783"/>
    </ligand>
</feature>
<keyword evidence="13" id="KW-0547">Nucleotide-binding</keyword>
<dbReference type="PIRSF" id="PIRSF000114">
    <property type="entry name" value="Glycerol-3-P_dh"/>
    <property type="match status" value="1"/>
</dbReference>
<name>A0A398CTM5_9BACL</name>
<comment type="pathway">
    <text evidence="13">Membrane lipid metabolism; glycerophospholipid metabolism.</text>
</comment>
<evidence type="ECO:0000256" key="7">
    <source>
        <dbReference type="ARBA" id="ARBA00023209"/>
    </source>
</evidence>
<evidence type="ECO:0000256" key="10">
    <source>
        <dbReference type="ARBA" id="ARBA00066687"/>
    </source>
</evidence>
<comment type="catalytic activity">
    <reaction evidence="9">
        <text>sn-glycerol 3-phosphate + NADP(+) = dihydroxyacetone phosphate + NADPH + H(+)</text>
        <dbReference type="Rhea" id="RHEA:11096"/>
        <dbReference type="ChEBI" id="CHEBI:15378"/>
        <dbReference type="ChEBI" id="CHEBI:57597"/>
        <dbReference type="ChEBI" id="CHEBI:57642"/>
        <dbReference type="ChEBI" id="CHEBI:57783"/>
        <dbReference type="ChEBI" id="CHEBI:58349"/>
        <dbReference type="EC" id="1.1.1.94"/>
    </reaction>
    <physiologicalReaction direction="right-to-left" evidence="9">
        <dbReference type="Rhea" id="RHEA:11098"/>
    </physiologicalReaction>
</comment>
<protein>
    <recommendedName>
        <fullName evidence="11 13">Glycerol-3-phosphate dehydrogenase [NAD(P)+]</fullName>
        <ecNumber evidence="10 13">1.1.1.94</ecNumber>
    </recommendedName>
    <alternativeName>
        <fullName evidence="13">NAD(P)(+)-dependent glycerol-3-phosphate dehydrogenase</fullName>
    </alternativeName>
    <alternativeName>
        <fullName evidence="12 13">NAD(P)H-dependent dihydroxyacetone-phosphate reductase</fullName>
    </alternativeName>
</protein>
<keyword evidence="2 13" id="KW-0444">Lipid biosynthesis</keyword>
<sequence length="355" mass="37838">MEYEGKHVAVLVAGSWGTALARVLIDNGHSVKLWTRNAAQAEEINRDKRNSKFLPDAQLPEGMTATTDMAEALDGATMVLFVAPSSAMREVARQAVNHIGAETLIVHATKGFESESLKRMTTVLAEELGRAEDTIVVLSGPSHAEEVVNRQPTTVVVAARDIRSAEAAQDYFMNEGYFRVYTNPDVIGVETAGAIKNIIALGAGLSDGLGFGDNAKAALITRGLAEISRLGGAMGANALTYAGLAGVGDLIVTCTSRHSRNWRAGSMLAQGLPLDEVLLRMGMVVEGVRTTKAAHDLAARHDVVMPITEQLFAVLFEGKSPARAVEELMGRVRTHEIEETAVSSVESGRDSKSSN</sequence>
<dbReference type="InterPro" id="IPR006168">
    <property type="entry name" value="G3P_DH_NAD-dep"/>
</dbReference>
<feature type="binding site" evidence="13">
    <location>
        <position position="286"/>
    </location>
    <ligand>
        <name>NADPH</name>
        <dbReference type="ChEBI" id="CHEBI:57783"/>
    </ligand>
</feature>
<comment type="subcellular location">
    <subcellularLocation>
        <location evidence="13">Cytoplasm</location>
    </subcellularLocation>
</comment>
<comment type="caution">
    <text evidence="20">The sequence shown here is derived from an EMBL/GenBank/DDBJ whole genome shotgun (WGS) entry which is preliminary data.</text>
</comment>
<dbReference type="FunFam" id="3.40.50.720:FF:000019">
    <property type="entry name" value="Glycerol-3-phosphate dehydrogenase [NAD(P)+]"/>
    <property type="match status" value="1"/>
</dbReference>
<dbReference type="Gene3D" id="3.40.50.720">
    <property type="entry name" value="NAD(P)-binding Rossmann-like Domain"/>
    <property type="match status" value="1"/>
</dbReference>
<dbReference type="SUPFAM" id="SSF51735">
    <property type="entry name" value="NAD(P)-binding Rossmann-fold domains"/>
    <property type="match status" value="1"/>
</dbReference>
<evidence type="ECO:0000256" key="11">
    <source>
        <dbReference type="ARBA" id="ARBA00069372"/>
    </source>
</evidence>
<reference evidence="20 21" key="1">
    <citation type="submission" date="2018-09" db="EMBL/GenBank/DDBJ databases">
        <title>Cohnella cavernae sp. nov., isolated from a karst cave.</title>
        <authorList>
            <person name="Zhu H."/>
        </authorList>
    </citation>
    <scope>NUCLEOTIDE SEQUENCE [LARGE SCALE GENOMIC DNA]</scope>
    <source>
        <strain evidence="20 21">K2E09-144</strain>
    </source>
</reference>
<dbReference type="GO" id="GO:0141152">
    <property type="term" value="F:glycerol-3-phosphate dehydrogenase (NAD+) activity"/>
    <property type="evidence" value="ECO:0007669"/>
    <property type="project" value="RHEA"/>
</dbReference>
<dbReference type="PROSITE" id="PS00957">
    <property type="entry name" value="NAD_G3PDH"/>
    <property type="match status" value="1"/>
</dbReference>
<dbReference type="GO" id="GO:0051287">
    <property type="term" value="F:NAD binding"/>
    <property type="evidence" value="ECO:0007669"/>
    <property type="project" value="InterPro"/>
</dbReference>
<gene>
    <name evidence="13" type="primary">gpsA</name>
    <name evidence="20" type="ORF">D3H35_03815</name>
</gene>
<evidence type="ECO:0000256" key="1">
    <source>
        <dbReference type="ARBA" id="ARBA00011009"/>
    </source>
</evidence>
<evidence type="ECO:0000256" key="13">
    <source>
        <dbReference type="HAMAP-Rule" id="MF_00394"/>
    </source>
</evidence>
<keyword evidence="8 13" id="KW-1208">Phospholipid metabolism</keyword>
<organism evidence="20 21">
    <name type="scientific">Cohnella faecalis</name>
    <dbReference type="NCBI Taxonomy" id="2315694"/>
    <lineage>
        <taxon>Bacteria</taxon>
        <taxon>Bacillati</taxon>
        <taxon>Bacillota</taxon>
        <taxon>Bacilli</taxon>
        <taxon>Bacillales</taxon>
        <taxon>Paenibacillaceae</taxon>
        <taxon>Cohnella</taxon>
    </lineage>
</organism>
<feature type="binding site" evidence="13">
    <location>
        <position position="140"/>
    </location>
    <ligand>
        <name>sn-glycerol 3-phosphate</name>
        <dbReference type="ChEBI" id="CHEBI:57597"/>
    </ligand>
</feature>
<evidence type="ECO:0000256" key="3">
    <source>
        <dbReference type="ARBA" id="ARBA00022857"/>
    </source>
</evidence>
<keyword evidence="5 13" id="KW-0520">NAD</keyword>
<feature type="binding site" evidence="13">
    <location>
        <position position="110"/>
    </location>
    <ligand>
        <name>sn-glycerol 3-phosphate</name>
        <dbReference type="ChEBI" id="CHEBI:57597"/>
    </ligand>
</feature>
<feature type="binding site" evidence="13">
    <location>
        <position position="284"/>
    </location>
    <ligand>
        <name>NADPH</name>
        <dbReference type="ChEBI" id="CHEBI:57783"/>
    </ligand>
</feature>
<evidence type="ECO:0000256" key="12">
    <source>
        <dbReference type="ARBA" id="ARBA00080511"/>
    </source>
</evidence>
<dbReference type="HAMAP" id="MF_00394">
    <property type="entry name" value="NAD_Glyc3P_dehydrog"/>
    <property type="match status" value="1"/>
</dbReference>
<dbReference type="UniPathway" id="UPA00940"/>
<evidence type="ECO:0000256" key="4">
    <source>
        <dbReference type="ARBA" id="ARBA00023002"/>
    </source>
</evidence>
<feature type="binding site" evidence="13">
    <location>
        <position position="15"/>
    </location>
    <ligand>
        <name>NADPH</name>
        <dbReference type="ChEBI" id="CHEBI:57783"/>
    </ligand>
</feature>
<dbReference type="SUPFAM" id="SSF48179">
    <property type="entry name" value="6-phosphogluconate dehydrogenase C-terminal domain-like"/>
    <property type="match status" value="1"/>
</dbReference>
<feature type="binding site" evidence="13">
    <location>
        <position position="36"/>
    </location>
    <ligand>
        <name>NADPH</name>
        <dbReference type="ChEBI" id="CHEBI:57783"/>
    </ligand>
</feature>
<dbReference type="EMBL" id="QXJM01000023">
    <property type="protein sequence ID" value="RIE04629.1"/>
    <property type="molecule type" value="Genomic_DNA"/>
</dbReference>
<dbReference type="InterPro" id="IPR006109">
    <property type="entry name" value="G3P_DH_NAD-dep_C"/>
</dbReference>
<feature type="binding site" evidence="16">
    <location>
        <position position="260"/>
    </location>
    <ligand>
        <name>NAD(+)</name>
        <dbReference type="ChEBI" id="CHEBI:57540"/>
    </ligand>
</feature>
<evidence type="ECO:0000256" key="14">
    <source>
        <dbReference type="PIRSR" id="PIRSR000114-1"/>
    </source>
</evidence>
<dbReference type="GO" id="GO:0046168">
    <property type="term" value="P:glycerol-3-phosphate catabolic process"/>
    <property type="evidence" value="ECO:0007669"/>
    <property type="project" value="InterPro"/>
</dbReference>
<feature type="binding site" evidence="13">
    <location>
        <position position="261"/>
    </location>
    <ligand>
        <name>sn-glycerol 3-phosphate</name>
        <dbReference type="ChEBI" id="CHEBI:57597"/>
    </ligand>
</feature>
<dbReference type="InterPro" id="IPR008927">
    <property type="entry name" value="6-PGluconate_DH-like_C_sf"/>
</dbReference>
<keyword evidence="4 13" id="KW-0560">Oxidoreductase</keyword>
<dbReference type="AlphaFoldDB" id="A0A398CTM5"/>
<feature type="binding site" evidence="13">
    <location>
        <position position="259"/>
    </location>
    <ligand>
        <name>sn-glycerol 3-phosphate</name>
        <dbReference type="ChEBI" id="CHEBI:57597"/>
    </ligand>
</feature>
<dbReference type="OrthoDB" id="9812273at2"/>
<feature type="binding site" evidence="16">
    <location>
        <position position="144"/>
    </location>
    <ligand>
        <name>NAD(+)</name>
        <dbReference type="ChEBI" id="CHEBI:57540"/>
    </ligand>
</feature>
<keyword evidence="3 13" id="KW-0521">NADP</keyword>
<feature type="active site" description="Proton acceptor" evidence="13 14">
    <location>
        <position position="196"/>
    </location>
</feature>
<evidence type="ECO:0000259" key="19">
    <source>
        <dbReference type="Pfam" id="PF07479"/>
    </source>
</evidence>
<feature type="binding site" evidence="13">
    <location>
        <position position="249"/>
    </location>
    <ligand>
        <name>sn-glycerol 3-phosphate</name>
        <dbReference type="ChEBI" id="CHEBI:57597"/>
    </ligand>
</feature>
<comment type="caution">
    <text evidence="13">Lacks conserved residue(s) required for the propagation of feature annotation.</text>
</comment>
<dbReference type="EC" id="1.1.1.94" evidence="10 13"/>
<feature type="binding site" evidence="13">
    <location>
        <position position="260"/>
    </location>
    <ligand>
        <name>sn-glycerol 3-phosphate</name>
        <dbReference type="ChEBI" id="CHEBI:57597"/>
    </ligand>
</feature>
<dbReference type="FunFam" id="1.10.1040.10:FF:000001">
    <property type="entry name" value="Glycerol-3-phosphate dehydrogenase [NAD(P)+]"/>
    <property type="match status" value="1"/>
</dbReference>
<evidence type="ECO:0000259" key="18">
    <source>
        <dbReference type="Pfam" id="PF01210"/>
    </source>
</evidence>
<feature type="binding site" evidence="13">
    <location>
        <position position="16"/>
    </location>
    <ligand>
        <name>NADPH</name>
        <dbReference type="ChEBI" id="CHEBI:57783"/>
    </ligand>
</feature>
<dbReference type="NCBIfam" id="NF000942">
    <property type="entry name" value="PRK00094.1-4"/>
    <property type="match status" value="1"/>
</dbReference>
<dbReference type="Gene3D" id="1.10.1040.10">
    <property type="entry name" value="N-(1-d-carboxylethyl)-l-norvaline Dehydrogenase, domain 2"/>
    <property type="match status" value="1"/>
</dbReference>
<evidence type="ECO:0000313" key="20">
    <source>
        <dbReference type="EMBL" id="RIE04629.1"/>
    </source>
</evidence>
<dbReference type="GO" id="GO:0008654">
    <property type="term" value="P:phospholipid biosynthetic process"/>
    <property type="evidence" value="ECO:0007669"/>
    <property type="project" value="UniProtKB-KW"/>
</dbReference>
<dbReference type="GO" id="GO:0141153">
    <property type="term" value="F:glycerol-3-phosphate dehydrogenase (NADP+) activity"/>
    <property type="evidence" value="ECO:0007669"/>
    <property type="project" value="RHEA"/>
</dbReference>
<feature type="domain" description="Glycerol-3-phosphate dehydrogenase NAD-dependent C-terminal" evidence="19">
    <location>
        <begin position="185"/>
        <end position="326"/>
    </location>
</feature>
<comment type="catalytic activity">
    <reaction evidence="13">
        <text>sn-glycerol 3-phosphate + NAD(+) = dihydroxyacetone phosphate + NADH + H(+)</text>
        <dbReference type="Rhea" id="RHEA:11092"/>
        <dbReference type="ChEBI" id="CHEBI:15378"/>
        <dbReference type="ChEBI" id="CHEBI:57540"/>
        <dbReference type="ChEBI" id="CHEBI:57597"/>
        <dbReference type="ChEBI" id="CHEBI:57642"/>
        <dbReference type="ChEBI" id="CHEBI:57945"/>
        <dbReference type="EC" id="1.1.1.94"/>
    </reaction>
</comment>
<comment type="similarity">
    <text evidence="1 13 17">Belongs to the NAD-dependent glycerol-3-phosphate dehydrogenase family.</text>
</comment>
<dbReference type="Pfam" id="PF07479">
    <property type="entry name" value="NAD_Gly3P_dh_C"/>
    <property type="match status" value="1"/>
</dbReference>
<dbReference type="GO" id="GO:0005975">
    <property type="term" value="P:carbohydrate metabolic process"/>
    <property type="evidence" value="ECO:0007669"/>
    <property type="project" value="InterPro"/>
</dbReference>
<keyword evidence="13" id="KW-0963">Cytoplasm</keyword>
<keyword evidence="21" id="KW-1185">Reference proteome</keyword>
<dbReference type="InterPro" id="IPR036291">
    <property type="entry name" value="NAD(P)-bd_dom_sf"/>
</dbReference>
<keyword evidence="7 13" id="KW-0594">Phospholipid biosynthesis</keyword>
<feature type="binding site" evidence="13">
    <location>
        <position position="260"/>
    </location>
    <ligand>
        <name>NADPH</name>
        <dbReference type="ChEBI" id="CHEBI:57783"/>
    </ligand>
</feature>
<feature type="domain" description="Glycerol-3-phosphate dehydrogenase NAD-dependent N-terminal" evidence="18">
    <location>
        <begin position="8"/>
        <end position="162"/>
    </location>
</feature>
<dbReference type="GO" id="GO:0046167">
    <property type="term" value="P:glycerol-3-phosphate biosynthetic process"/>
    <property type="evidence" value="ECO:0007669"/>
    <property type="project" value="UniProtKB-UniRule"/>
</dbReference>
<dbReference type="InterPro" id="IPR013328">
    <property type="entry name" value="6PGD_dom2"/>
</dbReference>
<dbReference type="NCBIfam" id="NF000940">
    <property type="entry name" value="PRK00094.1-2"/>
    <property type="match status" value="1"/>
</dbReference>
<comment type="function">
    <text evidence="13">Catalyzes the reduction of the glycolytic intermediate dihydroxyacetone phosphate (DHAP) to sn-glycerol 3-phosphate (G3P), the key precursor for phospholipid synthesis.</text>
</comment>
<evidence type="ECO:0000313" key="21">
    <source>
        <dbReference type="Proteomes" id="UP000266340"/>
    </source>
</evidence>
<dbReference type="GO" id="GO:0006650">
    <property type="term" value="P:glycerophospholipid metabolic process"/>
    <property type="evidence" value="ECO:0007669"/>
    <property type="project" value="UniProtKB-UniRule"/>
</dbReference>
<evidence type="ECO:0000256" key="2">
    <source>
        <dbReference type="ARBA" id="ARBA00022516"/>
    </source>
</evidence>
<accession>A0A398CTM5</accession>